<feature type="non-terminal residue" evidence="1">
    <location>
        <position position="1"/>
    </location>
</feature>
<accession>A0A371HIL6</accession>
<comment type="caution">
    <text evidence="1">The sequence shown here is derived from an EMBL/GenBank/DDBJ whole genome shotgun (WGS) entry which is preliminary data.</text>
</comment>
<protein>
    <submittedName>
        <fullName evidence="1">Uncharacterized protein</fullName>
    </submittedName>
</protein>
<dbReference type="InterPro" id="IPR036397">
    <property type="entry name" value="RNaseH_sf"/>
</dbReference>
<evidence type="ECO:0000313" key="1">
    <source>
        <dbReference type="EMBL" id="RDY02646.1"/>
    </source>
</evidence>
<name>A0A371HIL6_MUCPR</name>
<evidence type="ECO:0000313" key="2">
    <source>
        <dbReference type="Proteomes" id="UP000257109"/>
    </source>
</evidence>
<sequence>MFTSVEHPQSNGQAEAANKVILQGLRKRLEEAKGRWAKELPQALWSYHTTPYSTTNETSFRLTFSTEAMILVEIGEPSPRNSLFEPSGNEEELRTNLDLLQEAREIAHVKEYAMKTRAERKYNRKVIPRNFKIGDLVLKRTTLSTDKNKLTPYWEGPFRVIEEVGQGAYRLESLKKKKLPRTWNAASLRIIIYSFHTSPITVGHKASPGVRLGKNKPDNGRP</sequence>
<dbReference type="OrthoDB" id="1433117at2759"/>
<gene>
    <name evidence="1" type="ORF">CR513_13868</name>
</gene>
<dbReference type="Gene3D" id="3.30.420.10">
    <property type="entry name" value="Ribonuclease H-like superfamily/Ribonuclease H"/>
    <property type="match status" value="1"/>
</dbReference>
<dbReference type="PANTHER" id="PTHR48475">
    <property type="entry name" value="RIBONUCLEASE H"/>
    <property type="match status" value="1"/>
</dbReference>
<dbReference type="PANTHER" id="PTHR48475:SF2">
    <property type="entry name" value="RIBONUCLEASE H"/>
    <property type="match status" value="1"/>
</dbReference>
<reference evidence="1" key="1">
    <citation type="submission" date="2018-05" db="EMBL/GenBank/DDBJ databases">
        <title>Draft genome of Mucuna pruriens seed.</title>
        <authorList>
            <person name="Nnadi N.E."/>
            <person name="Vos R."/>
            <person name="Hasami M.H."/>
            <person name="Devisetty U.K."/>
            <person name="Aguiy J.C."/>
        </authorList>
    </citation>
    <scope>NUCLEOTIDE SEQUENCE [LARGE SCALE GENOMIC DNA]</scope>
    <source>
        <strain evidence="1">JCA_2017</strain>
    </source>
</reference>
<dbReference type="InterPro" id="IPR012337">
    <property type="entry name" value="RNaseH-like_sf"/>
</dbReference>
<proteinExistence type="predicted"/>
<organism evidence="1 2">
    <name type="scientific">Mucuna pruriens</name>
    <name type="common">Velvet bean</name>
    <name type="synonym">Dolichos pruriens</name>
    <dbReference type="NCBI Taxonomy" id="157652"/>
    <lineage>
        <taxon>Eukaryota</taxon>
        <taxon>Viridiplantae</taxon>
        <taxon>Streptophyta</taxon>
        <taxon>Embryophyta</taxon>
        <taxon>Tracheophyta</taxon>
        <taxon>Spermatophyta</taxon>
        <taxon>Magnoliopsida</taxon>
        <taxon>eudicotyledons</taxon>
        <taxon>Gunneridae</taxon>
        <taxon>Pentapetalae</taxon>
        <taxon>rosids</taxon>
        <taxon>fabids</taxon>
        <taxon>Fabales</taxon>
        <taxon>Fabaceae</taxon>
        <taxon>Papilionoideae</taxon>
        <taxon>50 kb inversion clade</taxon>
        <taxon>NPAAA clade</taxon>
        <taxon>indigoferoid/millettioid clade</taxon>
        <taxon>Phaseoleae</taxon>
        <taxon>Mucuna</taxon>
    </lineage>
</organism>
<dbReference type="SUPFAM" id="SSF53098">
    <property type="entry name" value="Ribonuclease H-like"/>
    <property type="match status" value="1"/>
</dbReference>
<dbReference type="GO" id="GO:0003676">
    <property type="term" value="F:nucleic acid binding"/>
    <property type="evidence" value="ECO:0007669"/>
    <property type="project" value="InterPro"/>
</dbReference>
<keyword evidence="2" id="KW-1185">Reference proteome</keyword>
<dbReference type="EMBL" id="QJKJ01002490">
    <property type="protein sequence ID" value="RDY02646.1"/>
    <property type="molecule type" value="Genomic_DNA"/>
</dbReference>
<dbReference type="AlphaFoldDB" id="A0A371HIL6"/>
<dbReference type="Proteomes" id="UP000257109">
    <property type="component" value="Unassembled WGS sequence"/>
</dbReference>